<organism evidence="4 5">
    <name type="scientific">Niallia nealsonii</name>
    <dbReference type="NCBI Taxonomy" id="115979"/>
    <lineage>
        <taxon>Bacteria</taxon>
        <taxon>Bacillati</taxon>
        <taxon>Bacillota</taxon>
        <taxon>Bacilli</taxon>
        <taxon>Bacillales</taxon>
        <taxon>Bacillaceae</taxon>
        <taxon>Niallia</taxon>
    </lineage>
</organism>
<gene>
    <name evidence="4" type="ORF">CWS01_01915</name>
</gene>
<dbReference type="InterPro" id="IPR025997">
    <property type="entry name" value="SBP_2_dom"/>
</dbReference>
<proteinExistence type="inferred from homology"/>
<dbReference type="CDD" id="cd06302">
    <property type="entry name" value="PBP1_LsrB_Quorum_Sensing-like"/>
    <property type="match status" value="1"/>
</dbReference>
<dbReference type="SUPFAM" id="SSF53822">
    <property type="entry name" value="Periplasmic binding protein-like I"/>
    <property type="match status" value="1"/>
</dbReference>
<evidence type="ECO:0000313" key="4">
    <source>
        <dbReference type="EMBL" id="PKG25624.1"/>
    </source>
</evidence>
<dbReference type="InterPro" id="IPR050555">
    <property type="entry name" value="Bact_Solute-Bind_Prot2"/>
</dbReference>
<dbReference type="OrthoDB" id="9795981at2"/>
<dbReference type="Gene3D" id="3.40.50.2300">
    <property type="match status" value="2"/>
</dbReference>
<dbReference type="InterPro" id="IPR028082">
    <property type="entry name" value="Peripla_BP_I"/>
</dbReference>
<accession>A0A2N0Z807</accession>
<reference evidence="4 5" key="1">
    <citation type="journal article" date="2003" name="Int. J. Syst. Evol. Microbiol.">
        <title>Bacillus nealsonii sp. nov., isolated from a spacecraft-assembly facility, whose spores are gamma-radiation resistant.</title>
        <authorList>
            <person name="Venkateswaran K."/>
            <person name="Kempf M."/>
            <person name="Chen F."/>
            <person name="Satomi M."/>
            <person name="Nicholson W."/>
            <person name="Kern R."/>
        </authorList>
    </citation>
    <scope>NUCLEOTIDE SEQUENCE [LARGE SCALE GENOMIC DNA]</scope>
    <source>
        <strain evidence="4 5">FO-92</strain>
    </source>
</reference>
<comment type="subcellular location">
    <subcellularLocation>
        <location evidence="1">Cell envelope</location>
    </subcellularLocation>
</comment>
<dbReference type="PANTHER" id="PTHR30036:SF7">
    <property type="entry name" value="ABC TRANSPORTER PERIPLASMIC-BINDING PROTEIN YPHF"/>
    <property type="match status" value="1"/>
</dbReference>
<evidence type="ECO:0000256" key="1">
    <source>
        <dbReference type="ARBA" id="ARBA00004196"/>
    </source>
</evidence>
<comment type="caution">
    <text evidence="4">The sequence shown here is derived from an EMBL/GenBank/DDBJ whole genome shotgun (WGS) entry which is preliminary data.</text>
</comment>
<dbReference type="PROSITE" id="PS51257">
    <property type="entry name" value="PROKAR_LIPOPROTEIN"/>
    <property type="match status" value="1"/>
</dbReference>
<dbReference type="AlphaFoldDB" id="A0A2N0Z807"/>
<dbReference type="EMBL" id="PISE01000003">
    <property type="protein sequence ID" value="PKG25624.1"/>
    <property type="molecule type" value="Genomic_DNA"/>
</dbReference>
<evidence type="ECO:0000256" key="2">
    <source>
        <dbReference type="ARBA" id="ARBA00007639"/>
    </source>
</evidence>
<feature type="domain" description="Periplasmic binding protein" evidence="3">
    <location>
        <begin position="47"/>
        <end position="301"/>
    </location>
</feature>
<dbReference type="RefSeq" id="WP_101175348.1">
    <property type="nucleotide sequence ID" value="NZ_PISE01000003.1"/>
</dbReference>
<protein>
    <submittedName>
        <fullName evidence="4">Autoinducer 2 ABC transporter substrate-binding protein</fullName>
    </submittedName>
</protein>
<dbReference type="GO" id="GO:0030288">
    <property type="term" value="C:outer membrane-bounded periplasmic space"/>
    <property type="evidence" value="ECO:0007669"/>
    <property type="project" value="TreeGrafter"/>
</dbReference>
<dbReference type="Proteomes" id="UP000233375">
    <property type="component" value="Unassembled WGS sequence"/>
</dbReference>
<name>A0A2N0Z807_9BACI</name>
<keyword evidence="5" id="KW-1185">Reference proteome</keyword>
<dbReference type="PANTHER" id="PTHR30036">
    <property type="entry name" value="D-XYLOSE-BINDING PERIPLASMIC PROTEIN"/>
    <property type="match status" value="1"/>
</dbReference>
<sequence>MKKRQALFIILLLFVSGCSSGDYKIVYIKEKLNSKENAIKETEKYTIGVVPKVENIPYFTAVEEGALEAGKDLGVEVMYIGPTVADSKQQIKIIDELIEKNVDVLAVSANDPEDLIPVLLKAKSQGVRVFTWDSDVQQEGREFFINMVDPEVLGRHIMDTLAWALNEKGSYAIITGSTSAANVKEWVDWIQIQQRDKYPNMELVKLAESDDNPRKAYLAAKEILKKYPNIKGIIGGSSVGPPSISKAIKEEEKQGKVAVVGLSPPNSMNEYLKDGTAQMITLWSPKKLGYLTVSIAVNLLRDISPYDRQDINGVGKITRKGDAIIMGDPIDFTKDNVDQYDF</sequence>
<evidence type="ECO:0000313" key="5">
    <source>
        <dbReference type="Proteomes" id="UP000233375"/>
    </source>
</evidence>
<dbReference type="Pfam" id="PF13407">
    <property type="entry name" value="Peripla_BP_4"/>
    <property type="match status" value="1"/>
</dbReference>
<comment type="similarity">
    <text evidence="2">Belongs to the bacterial solute-binding protein 2 family.</text>
</comment>
<evidence type="ECO:0000259" key="3">
    <source>
        <dbReference type="Pfam" id="PF13407"/>
    </source>
</evidence>
<dbReference type="GO" id="GO:0030246">
    <property type="term" value="F:carbohydrate binding"/>
    <property type="evidence" value="ECO:0007669"/>
    <property type="project" value="TreeGrafter"/>
</dbReference>